<evidence type="ECO:0000313" key="2">
    <source>
        <dbReference type="Proteomes" id="UP000326198"/>
    </source>
</evidence>
<accession>A0A5N7BL78</accession>
<reference evidence="1 2" key="1">
    <citation type="submission" date="2019-04" db="EMBL/GenBank/DDBJ databases">
        <title>Friends and foes A comparative genomics studyof 23 Aspergillus species from section Flavi.</title>
        <authorList>
            <consortium name="DOE Joint Genome Institute"/>
            <person name="Kjaerbolling I."/>
            <person name="Vesth T."/>
            <person name="Frisvad J.C."/>
            <person name="Nybo J.L."/>
            <person name="Theobald S."/>
            <person name="Kildgaard S."/>
            <person name="Isbrandt T."/>
            <person name="Kuo A."/>
            <person name="Sato A."/>
            <person name="Lyhne E.K."/>
            <person name="Kogle M.E."/>
            <person name="Wiebenga A."/>
            <person name="Kun R.S."/>
            <person name="Lubbers R.J."/>
            <person name="Makela M.R."/>
            <person name="Barry K."/>
            <person name="Chovatia M."/>
            <person name="Clum A."/>
            <person name="Daum C."/>
            <person name="Haridas S."/>
            <person name="He G."/>
            <person name="LaButti K."/>
            <person name="Lipzen A."/>
            <person name="Mondo S."/>
            <person name="Riley R."/>
            <person name="Salamov A."/>
            <person name="Simmons B.A."/>
            <person name="Magnuson J.K."/>
            <person name="Henrissat B."/>
            <person name="Mortensen U.H."/>
            <person name="Larsen T.O."/>
            <person name="Devries R.P."/>
            <person name="Grigoriev I.V."/>
            <person name="Machida M."/>
            <person name="Baker S.E."/>
            <person name="Andersen M.R."/>
        </authorList>
    </citation>
    <scope>NUCLEOTIDE SEQUENCE [LARGE SCALE GENOMIC DNA]</scope>
    <source>
        <strain evidence="1 2">IBT 29228</strain>
    </source>
</reference>
<protein>
    <submittedName>
        <fullName evidence="1">Uncharacterized protein</fullName>
    </submittedName>
</protein>
<sequence>MMGSLLDHFLSSTSPPPLFFLFTLCINTDAKWDSQLEKRGEGGRVNYFEYIHTYINRTKEGRPTRILMLSIP</sequence>
<proteinExistence type="predicted"/>
<keyword evidence="2" id="KW-1185">Reference proteome</keyword>
<organism evidence="1 2">
    <name type="scientific">Aspergillus bertholletiae</name>
    <dbReference type="NCBI Taxonomy" id="1226010"/>
    <lineage>
        <taxon>Eukaryota</taxon>
        <taxon>Fungi</taxon>
        <taxon>Dikarya</taxon>
        <taxon>Ascomycota</taxon>
        <taxon>Pezizomycotina</taxon>
        <taxon>Eurotiomycetes</taxon>
        <taxon>Eurotiomycetidae</taxon>
        <taxon>Eurotiales</taxon>
        <taxon>Aspergillaceae</taxon>
        <taxon>Aspergillus</taxon>
        <taxon>Aspergillus subgen. Circumdati</taxon>
    </lineage>
</organism>
<dbReference type="EMBL" id="ML736161">
    <property type="protein sequence ID" value="KAE8382551.1"/>
    <property type="molecule type" value="Genomic_DNA"/>
</dbReference>
<name>A0A5N7BL78_9EURO</name>
<dbReference type="Proteomes" id="UP000326198">
    <property type="component" value="Unassembled WGS sequence"/>
</dbReference>
<gene>
    <name evidence="1" type="ORF">BDV26DRAFT_236695</name>
</gene>
<evidence type="ECO:0000313" key="1">
    <source>
        <dbReference type="EMBL" id="KAE8382551.1"/>
    </source>
</evidence>
<dbReference type="AlphaFoldDB" id="A0A5N7BL78"/>